<gene>
    <name evidence="5" type="ORF">DWQ67_04730</name>
</gene>
<dbReference type="SUPFAM" id="SSF56645">
    <property type="entry name" value="Acyl-CoA dehydrogenase NM domain-like"/>
    <property type="match status" value="1"/>
</dbReference>
<sequence length="382" mass="41461">MRVEELLSPALLRHLRERAAEHDRDNSFAQEDLDELMEAGYLKAMLPEELGGQDWGFAEAIQAQRLLSAHSPATALAINMHLVWTGVDRLLLARGDDRLGFMRRWVSEGEVLAFGVSEPGNDAVLFDSFTTATPVEGGGWNLTGLKIFTSNSTAWTRLGVFGKDTSGDEPRLVHGFVPRGGGAESVPNWDALGMRGSASHSTQLDAAWLDPAHVHSILPVGPNPDALIFGIFASFLSLTGAVYVGIADRAVQLAAGHLTLRRDRATRQSLNQDELLRHRVAQAAMAQLALDAQARMLGLDLDGGADHSASWFPRLVTFRTQAGDVARDAVLEAIKVSGGASYSRGTELERLYRDVLASLFHPSNDESAHRTVADWLLGPLED</sequence>
<dbReference type="PANTHER" id="PTHR43884">
    <property type="entry name" value="ACYL-COA DEHYDROGENASE"/>
    <property type="match status" value="1"/>
</dbReference>
<dbReference type="GO" id="GO:0050660">
    <property type="term" value="F:flavin adenine dinucleotide binding"/>
    <property type="evidence" value="ECO:0007669"/>
    <property type="project" value="InterPro"/>
</dbReference>
<dbReference type="Proteomes" id="UP000273119">
    <property type="component" value="Unassembled WGS sequence"/>
</dbReference>
<evidence type="ECO:0000256" key="2">
    <source>
        <dbReference type="SAM" id="Coils"/>
    </source>
</evidence>
<keyword evidence="6" id="KW-1185">Reference proteome</keyword>
<dbReference type="Gene3D" id="1.10.540.10">
    <property type="entry name" value="Acyl-CoA dehydrogenase/oxidase, N-terminal domain"/>
    <property type="match status" value="1"/>
</dbReference>
<accession>A0A496PLD8</accession>
<dbReference type="InterPro" id="IPR036250">
    <property type="entry name" value="AcylCo_DH-like_C"/>
</dbReference>
<dbReference type="AlphaFoldDB" id="A0A496PLD8"/>
<name>A0A496PLD8_9MICC</name>
<evidence type="ECO:0000259" key="4">
    <source>
        <dbReference type="Pfam" id="PF08028"/>
    </source>
</evidence>
<dbReference type="SUPFAM" id="SSF47203">
    <property type="entry name" value="Acyl-CoA dehydrogenase C-terminal domain-like"/>
    <property type="match status" value="1"/>
</dbReference>
<comment type="caution">
    <text evidence="5">The sequence shown here is derived from an EMBL/GenBank/DDBJ whole genome shotgun (WGS) entry which is preliminary data.</text>
</comment>
<proteinExistence type="predicted"/>
<dbReference type="PANTHER" id="PTHR43884:SF12">
    <property type="entry name" value="ISOVALERYL-COA DEHYDROGENASE, MITOCHONDRIAL-RELATED"/>
    <property type="match status" value="1"/>
</dbReference>
<dbReference type="Pfam" id="PF08028">
    <property type="entry name" value="Acyl-CoA_dh_2"/>
    <property type="match status" value="1"/>
</dbReference>
<dbReference type="PIRSF" id="PIRSF016578">
    <property type="entry name" value="HsaA"/>
    <property type="match status" value="1"/>
</dbReference>
<evidence type="ECO:0000259" key="3">
    <source>
        <dbReference type="Pfam" id="PF02771"/>
    </source>
</evidence>
<feature type="coiled-coil region" evidence="2">
    <location>
        <begin position="12"/>
        <end position="39"/>
    </location>
</feature>
<dbReference type="Gene3D" id="1.20.140.10">
    <property type="entry name" value="Butyryl-CoA Dehydrogenase, subunit A, domain 3"/>
    <property type="match status" value="1"/>
</dbReference>
<evidence type="ECO:0000256" key="1">
    <source>
        <dbReference type="ARBA" id="ARBA00023002"/>
    </source>
</evidence>
<organism evidence="5 6">
    <name type="scientific">Galactobacter caseinivorans</name>
    <dbReference type="NCBI Taxonomy" id="2676123"/>
    <lineage>
        <taxon>Bacteria</taxon>
        <taxon>Bacillati</taxon>
        <taxon>Actinomycetota</taxon>
        <taxon>Actinomycetes</taxon>
        <taxon>Micrococcales</taxon>
        <taxon>Micrococcaceae</taxon>
        <taxon>Galactobacter</taxon>
    </lineage>
</organism>
<dbReference type="InterPro" id="IPR037069">
    <property type="entry name" value="AcylCoA_DH/ox_N_sf"/>
</dbReference>
<dbReference type="InterPro" id="IPR013107">
    <property type="entry name" value="Acyl-CoA_DH_C"/>
</dbReference>
<dbReference type="Pfam" id="PF02771">
    <property type="entry name" value="Acyl-CoA_dh_N"/>
    <property type="match status" value="1"/>
</dbReference>
<evidence type="ECO:0000313" key="5">
    <source>
        <dbReference type="EMBL" id="RKW71250.1"/>
    </source>
</evidence>
<feature type="domain" description="Acyl-CoA dehydrogenase/oxidase N-terminal" evidence="3">
    <location>
        <begin position="13"/>
        <end position="82"/>
    </location>
</feature>
<dbReference type="InterPro" id="IPR009100">
    <property type="entry name" value="AcylCoA_DH/oxidase_NM_dom_sf"/>
</dbReference>
<dbReference type="InterPro" id="IPR013786">
    <property type="entry name" value="AcylCoA_DH/ox_N"/>
</dbReference>
<evidence type="ECO:0000313" key="6">
    <source>
        <dbReference type="Proteomes" id="UP000273119"/>
    </source>
</evidence>
<reference evidence="5 6" key="1">
    <citation type="submission" date="2018-07" db="EMBL/GenBank/DDBJ databases">
        <title>Arthrobacter sp. nov., isolated from raw cow's milk with high bacterial count.</title>
        <authorList>
            <person name="Hahne J."/>
            <person name="Isele D."/>
            <person name="Lipski A."/>
        </authorList>
    </citation>
    <scope>NUCLEOTIDE SEQUENCE [LARGE SCALE GENOMIC DNA]</scope>
    <source>
        <strain evidence="5 6">JZ R-183</strain>
    </source>
</reference>
<dbReference type="InterPro" id="IPR046373">
    <property type="entry name" value="Acyl-CoA_Oxase/DH_mid-dom_sf"/>
</dbReference>
<dbReference type="Gene3D" id="2.40.110.10">
    <property type="entry name" value="Butyryl-CoA Dehydrogenase, subunit A, domain 2"/>
    <property type="match status" value="1"/>
</dbReference>
<protein>
    <submittedName>
        <fullName evidence="5">Acyl-CoA dehydrogenase</fullName>
    </submittedName>
</protein>
<keyword evidence="1" id="KW-0560">Oxidoreductase</keyword>
<keyword evidence="2" id="KW-0175">Coiled coil</keyword>
<dbReference type="GO" id="GO:0003995">
    <property type="term" value="F:acyl-CoA dehydrogenase activity"/>
    <property type="evidence" value="ECO:0007669"/>
    <property type="project" value="TreeGrafter"/>
</dbReference>
<dbReference type="EMBL" id="QQXL01000002">
    <property type="protein sequence ID" value="RKW71250.1"/>
    <property type="molecule type" value="Genomic_DNA"/>
</dbReference>
<feature type="domain" description="Acyl-CoA dehydrogenase C-terminal" evidence="4">
    <location>
        <begin position="239"/>
        <end position="361"/>
    </location>
</feature>